<feature type="domain" description="AGC-kinase C-terminal" evidence="17">
    <location>
        <begin position="306"/>
        <end position="375"/>
    </location>
</feature>
<dbReference type="PROSITE" id="PS00108">
    <property type="entry name" value="PROTEIN_KINASE_ST"/>
    <property type="match status" value="1"/>
</dbReference>
<dbReference type="PROSITE" id="PS00107">
    <property type="entry name" value="PROTEIN_KINASE_ATP"/>
    <property type="match status" value="1"/>
</dbReference>
<dbReference type="InterPro" id="IPR000961">
    <property type="entry name" value="AGC-kinase_C"/>
</dbReference>
<feature type="domain" description="Protein kinase" evidence="16">
    <location>
        <begin position="382"/>
        <end position="654"/>
    </location>
</feature>
<reference evidence="18" key="2">
    <citation type="submission" date="2025-09" db="UniProtKB">
        <authorList>
            <consortium name="Ensembl"/>
        </authorList>
    </citation>
    <scope>IDENTIFICATION</scope>
</reference>
<dbReference type="InterPro" id="IPR011009">
    <property type="entry name" value="Kinase-like_dom_sf"/>
</dbReference>
<evidence type="ECO:0000313" key="18">
    <source>
        <dbReference type="Ensembl" id="ENSMALP00000016745.1"/>
    </source>
</evidence>
<comment type="similarity">
    <text evidence="2 12">Belongs to the protein kinase superfamily. AGC Ser/Thr protein kinase family. S6 kinase subfamily.</text>
</comment>
<comment type="cofactor">
    <cofactor evidence="1 12">
        <name>Mg(2+)</name>
        <dbReference type="ChEBI" id="CHEBI:18420"/>
    </cofactor>
</comment>
<dbReference type="Gene3D" id="3.30.200.20">
    <property type="entry name" value="Phosphorylase Kinase, domain 1"/>
    <property type="match status" value="2"/>
</dbReference>
<evidence type="ECO:0000256" key="13">
    <source>
        <dbReference type="PIRSR" id="PIRSR000606-50"/>
    </source>
</evidence>
<dbReference type="GO" id="GO:0035556">
    <property type="term" value="P:intracellular signal transduction"/>
    <property type="evidence" value="ECO:0007669"/>
    <property type="project" value="InterPro"/>
</dbReference>
<evidence type="ECO:0000256" key="2">
    <source>
        <dbReference type="ARBA" id="ARBA00009804"/>
    </source>
</evidence>
<evidence type="ECO:0000256" key="8">
    <source>
        <dbReference type="ARBA" id="ARBA00022777"/>
    </source>
</evidence>
<dbReference type="PROSITE" id="PS50011">
    <property type="entry name" value="PROTEIN_KINASE_DOM"/>
    <property type="match status" value="2"/>
</dbReference>
<evidence type="ECO:0000256" key="7">
    <source>
        <dbReference type="ARBA" id="ARBA00022741"/>
    </source>
</evidence>
<evidence type="ECO:0000259" key="16">
    <source>
        <dbReference type="PROSITE" id="PS50011"/>
    </source>
</evidence>
<dbReference type="CDD" id="cd14091">
    <property type="entry name" value="STKc_RSK_C"/>
    <property type="match status" value="1"/>
</dbReference>
<keyword evidence="4" id="KW-0597">Phosphoprotein</keyword>
<name>A0A3Q3JJ71_MONAL</name>
<dbReference type="GO" id="GO:0000287">
    <property type="term" value="F:magnesium ion binding"/>
    <property type="evidence" value="ECO:0007669"/>
    <property type="project" value="InterPro"/>
</dbReference>
<dbReference type="PIRSF" id="PIRSF000606">
    <property type="entry name" value="Ribsml_S6_kin_2"/>
    <property type="match status" value="1"/>
</dbReference>
<keyword evidence="19" id="KW-1185">Reference proteome</keyword>
<sequence>MVFYLPEEQGGKEQEQPWILPTRGYILKEIDISHHVKEGCEKADPSQFQLLKVLGQGSYGKVFLVRKIRGVDRGQLYAMKVLKKATLKVRDRVRSKMERDILAEVNHPFIVKLHYAFQTEGKLYLILDFLRGGDLFTRLSKEVMFTEEDVKFYLAELALALDHLHSLGIIYRDLKPENILLDEEGHIKITDFGLSKEAIDHDKRAYSFCGTIEYMAPEVVNRRGHTQSADWWSFGVLMFEMLTGSLPFQGKDRKETMALILKAKLGMPQFLSPEVQSLLRALFKRNPANRLGPEGVEEIKRHRFFASIDWNKLYRKEVRPPFKPTVGRPEDTFHFDPEFTSRTPTDSPGIPPSANTHQLFRGFSFVATNQNQEPSVATVAPSRQERLRGDVVFSDVYELKGEVAQTATSIWRRCLHRVTAVEYSVKIIDKTKKDPSEEIEILLRYGQHPNIITLKDVFDDSQHVFLVQDLLRGDELLNRALSVPNFTERDASDIICTLTKTVEYLHSQGVVHRDLKPSNLRYSDDSGLPECIRICDFGSAKQLRAENGLLMTPCFTATFMAPEVLRKQGYDAACDIWSLGILLYTMIAGFSPFASTPKDTAEEILAQIASGKLMITGGNWDLVTDSAKDIVSKMLHVDPHQRLTAPQVLRHPWIVERDQLSDRALTRQDAVTVKGALSATYAALRRCAPAPVLEPVQSSSLAQRRLSVCARISTGSQLVY</sequence>
<keyword evidence="6" id="KW-0677">Repeat</keyword>
<dbReference type="InterPro" id="IPR008271">
    <property type="entry name" value="Ser/Thr_kinase_AS"/>
</dbReference>
<comment type="catalytic activity">
    <reaction evidence="10 12">
        <text>L-threonyl-[protein] + ATP = O-phospho-L-threonyl-[protein] + ADP + H(+)</text>
        <dbReference type="Rhea" id="RHEA:46608"/>
        <dbReference type="Rhea" id="RHEA-COMP:11060"/>
        <dbReference type="Rhea" id="RHEA-COMP:11605"/>
        <dbReference type="ChEBI" id="CHEBI:15378"/>
        <dbReference type="ChEBI" id="CHEBI:30013"/>
        <dbReference type="ChEBI" id="CHEBI:30616"/>
        <dbReference type="ChEBI" id="CHEBI:61977"/>
        <dbReference type="ChEBI" id="CHEBI:456216"/>
        <dbReference type="EC" id="2.7.11.1"/>
    </reaction>
</comment>
<evidence type="ECO:0000256" key="10">
    <source>
        <dbReference type="ARBA" id="ARBA00047899"/>
    </source>
</evidence>
<dbReference type="GO" id="GO:0005524">
    <property type="term" value="F:ATP binding"/>
    <property type="evidence" value="ECO:0007669"/>
    <property type="project" value="UniProtKB-UniRule"/>
</dbReference>
<dbReference type="InterPro" id="IPR017441">
    <property type="entry name" value="Protein_kinase_ATP_BS"/>
</dbReference>
<reference evidence="18" key="1">
    <citation type="submission" date="2025-08" db="UniProtKB">
        <authorList>
            <consortium name="Ensembl"/>
        </authorList>
    </citation>
    <scope>IDENTIFICATION</scope>
</reference>
<dbReference type="PROSITE" id="PS51285">
    <property type="entry name" value="AGC_KINASE_CTER"/>
    <property type="match status" value="1"/>
</dbReference>
<evidence type="ECO:0000256" key="4">
    <source>
        <dbReference type="ARBA" id="ARBA00022553"/>
    </source>
</evidence>
<feature type="active site" description="Proton acceptor" evidence="13">
    <location>
        <position position="173"/>
    </location>
</feature>
<dbReference type="SMART" id="SM00220">
    <property type="entry name" value="S_TKc"/>
    <property type="match status" value="2"/>
</dbReference>
<dbReference type="Ensembl" id="ENSMALT00000017080.1">
    <property type="protein sequence ID" value="ENSMALP00000016745.1"/>
    <property type="gene ID" value="ENSMALG00000011197.1"/>
</dbReference>
<evidence type="ECO:0000256" key="14">
    <source>
        <dbReference type="PIRSR" id="PIRSR000606-51"/>
    </source>
</evidence>
<comment type="catalytic activity">
    <reaction evidence="11 12">
        <text>L-seryl-[protein] + ATP = O-phospho-L-seryl-[protein] + ADP + H(+)</text>
        <dbReference type="Rhea" id="RHEA:17989"/>
        <dbReference type="Rhea" id="RHEA-COMP:9863"/>
        <dbReference type="Rhea" id="RHEA-COMP:11604"/>
        <dbReference type="ChEBI" id="CHEBI:15378"/>
        <dbReference type="ChEBI" id="CHEBI:29999"/>
        <dbReference type="ChEBI" id="CHEBI:30616"/>
        <dbReference type="ChEBI" id="CHEBI:83421"/>
        <dbReference type="ChEBI" id="CHEBI:456216"/>
        <dbReference type="EC" id="2.7.11.1"/>
    </reaction>
</comment>
<accession>A0A3Q3JJ71</accession>
<dbReference type="SMART" id="SM00133">
    <property type="entry name" value="S_TK_X"/>
    <property type="match status" value="1"/>
</dbReference>
<evidence type="ECO:0000256" key="6">
    <source>
        <dbReference type="ARBA" id="ARBA00022737"/>
    </source>
</evidence>
<dbReference type="FunFam" id="1.10.510.10:FF:000010">
    <property type="entry name" value="Ribosomal protein S6 kinase"/>
    <property type="match status" value="1"/>
</dbReference>
<keyword evidence="9 12" id="KW-0067">ATP-binding</keyword>
<protein>
    <recommendedName>
        <fullName evidence="12">Ribosomal protein S6 kinase</fullName>
        <ecNumber evidence="12">2.7.11.1</ecNumber>
    </recommendedName>
</protein>
<dbReference type="InterPro" id="IPR041906">
    <property type="entry name" value="RSK_N"/>
</dbReference>
<evidence type="ECO:0000256" key="12">
    <source>
        <dbReference type="PIRNR" id="PIRNR000606"/>
    </source>
</evidence>
<evidence type="ECO:0000256" key="5">
    <source>
        <dbReference type="ARBA" id="ARBA00022679"/>
    </source>
</evidence>
<dbReference type="FunFam" id="1.10.510.10:FF:000041">
    <property type="entry name" value="Ribosomal protein S6 kinase"/>
    <property type="match status" value="1"/>
</dbReference>
<dbReference type="GO" id="GO:0004674">
    <property type="term" value="F:protein serine/threonine kinase activity"/>
    <property type="evidence" value="ECO:0007669"/>
    <property type="project" value="UniProtKB-KW"/>
</dbReference>
<evidence type="ECO:0000256" key="9">
    <source>
        <dbReference type="ARBA" id="ARBA00022840"/>
    </source>
</evidence>
<evidence type="ECO:0000313" key="19">
    <source>
        <dbReference type="Proteomes" id="UP000261600"/>
    </source>
</evidence>
<dbReference type="GO" id="GO:0106310">
    <property type="term" value="F:protein serine kinase activity"/>
    <property type="evidence" value="ECO:0007669"/>
    <property type="project" value="RHEA"/>
</dbReference>
<dbReference type="InterPro" id="IPR017892">
    <property type="entry name" value="Pkinase_C"/>
</dbReference>
<dbReference type="InterPro" id="IPR000719">
    <property type="entry name" value="Prot_kinase_dom"/>
</dbReference>
<dbReference type="Gene3D" id="1.10.510.10">
    <property type="entry name" value="Transferase(Phosphotransferase) domain 1"/>
    <property type="match status" value="2"/>
</dbReference>
<keyword evidence="8 12" id="KW-0418">Kinase</keyword>
<proteinExistence type="inferred from homology"/>
<dbReference type="CDD" id="cd05582">
    <property type="entry name" value="STKc_RSK_N"/>
    <property type="match status" value="1"/>
</dbReference>
<feature type="domain" description="Protein kinase" evidence="16">
    <location>
        <begin position="48"/>
        <end position="305"/>
    </location>
</feature>
<feature type="active site" description="Proton acceptor" evidence="13">
    <location>
        <position position="514"/>
    </location>
</feature>
<dbReference type="Proteomes" id="UP000261600">
    <property type="component" value="Unplaced"/>
</dbReference>
<dbReference type="FunFam" id="3.30.200.20:FF:000013">
    <property type="entry name" value="Ribosomal protein S6 kinase"/>
    <property type="match status" value="1"/>
</dbReference>
<evidence type="ECO:0000259" key="17">
    <source>
        <dbReference type="PROSITE" id="PS51285"/>
    </source>
</evidence>
<evidence type="ECO:0000256" key="3">
    <source>
        <dbReference type="ARBA" id="ARBA00022527"/>
    </source>
</evidence>
<dbReference type="Pfam" id="PF00433">
    <property type="entry name" value="Pkinase_C"/>
    <property type="match status" value="1"/>
</dbReference>
<evidence type="ECO:0000256" key="15">
    <source>
        <dbReference type="PROSITE-ProRule" id="PRU10141"/>
    </source>
</evidence>
<dbReference type="PANTHER" id="PTHR24351">
    <property type="entry name" value="RIBOSOMAL PROTEIN S6 KINASE"/>
    <property type="match status" value="1"/>
</dbReference>
<feature type="binding site" evidence="14">
    <location>
        <position position="426"/>
    </location>
    <ligand>
        <name>ATP</name>
        <dbReference type="ChEBI" id="CHEBI:30616"/>
    </ligand>
</feature>
<dbReference type="EC" id="2.7.11.1" evidence="12"/>
<keyword evidence="7 12" id="KW-0547">Nucleotide-binding</keyword>
<feature type="binding site" evidence="14 15">
    <location>
        <position position="80"/>
    </location>
    <ligand>
        <name>ATP</name>
        <dbReference type="ChEBI" id="CHEBI:30616"/>
    </ligand>
</feature>
<organism evidence="18 19">
    <name type="scientific">Monopterus albus</name>
    <name type="common">Swamp eel</name>
    <dbReference type="NCBI Taxonomy" id="43700"/>
    <lineage>
        <taxon>Eukaryota</taxon>
        <taxon>Metazoa</taxon>
        <taxon>Chordata</taxon>
        <taxon>Craniata</taxon>
        <taxon>Vertebrata</taxon>
        <taxon>Euteleostomi</taxon>
        <taxon>Actinopterygii</taxon>
        <taxon>Neopterygii</taxon>
        <taxon>Teleostei</taxon>
        <taxon>Neoteleostei</taxon>
        <taxon>Acanthomorphata</taxon>
        <taxon>Anabantaria</taxon>
        <taxon>Synbranchiformes</taxon>
        <taxon>Synbranchidae</taxon>
        <taxon>Monopterus</taxon>
    </lineage>
</organism>
<keyword evidence="5 12" id="KW-0808">Transferase</keyword>
<evidence type="ECO:0000256" key="11">
    <source>
        <dbReference type="ARBA" id="ARBA00048679"/>
    </source>
</evidence>
<dbReference type="InterPro" id="IPR016239">
    <property type="entry name" value="Ribosomal_S6_kinase_II"/>
</dbReference>
<dbReference type="Pfam" id="PF00069">
    <property type="entry name" value="Pkinase"/>
    <property type="match status" value="2"/>
</dbReference>
<dbReference type="AlphaFoldDB" id="A0A3Q3JJ71"/>
<evidence type="ECO:0000256" key="1">
    <source>
        <dbReference type="ARBA" id="ARBA00001946"/>
    </source>
</evidence>
<keyword evidence="3 12" id="KW-0723">Serine/threonine-protein kinase</keyword>
<dbReference type="SUPFAM" id="SSF56112">
    <property type="entry name" value="Protein kinase-like (PK-like)"/>
    <property type="match status" value="2"/>
</dbReference>
<feature type="binding site" evidence="14">
    <location>
        <begin position="54"/>
        <end position="62"/>
    </location>
    <ligand>
        <name>ATP</name>
        <dbReference type="ChEBI" id="CHEBI:30616"/>
    </ligand>
</feature>